<dbReference type="InterPro" id="IPR042245">
    <property type="entry name" value="Tgt2/MlaC_sf"/>
</dbReference>
<dbReference type="PANTHER" id="PTHR36573:SF1">
    <property type="entry name" value="INTERMEMBRANE PHOSPHOLIPID TRANSPORT SYSTEM BINDING PROTEIN MLAC"/>
    <property type="match status" value="1"/>
</dbReference>
<sequence length="200" mass="21884">MRLGGAVALAGMAAAAMAQPAARRSARDLQAEAFVEVQAQKVLSVLADRGLSLAQKQQAFRKLIDQIADVPKITNFVLGKYARTITPAQRAKFNTVFRAYAESVYQSRISEFRARPCGSADRSLGRPATWWSTPWSWGGRDPIPVSWRVLGSGAAWKIVDVQIRGVWLAITQQQDFVSTIDNAGGDIGVLIAQLQRNTRT</sequence>
<dbReference type="Pfam" id="PF05494">
    <property type="entry name" value="MlaC"/>
    <property type="match status" value="1"/>
</dbReference>
<protein>
    <submittedName>
        <fullName evidence="2">ABC transporter substrate-binding protein</fullName>
    </submittedName>
</protein>
<evidence type="ECO:0000256" key="1">
    <source>
        <dbReference type="SAM" id="SignalP"/>
    </source>
</evidence>
<evidence type="ECO:0000313" key="2">
    <source>
        <dbReference type="EMBL" id="QQZ51477.1"/>
    </source>
</evidence>
<dbReference type="EMBL" id="CP068570">
    <property type="protein sequence ID" value="QQZ51477.1"/>
    <property type="molecule type" value="Genomic_DNA"/>
</dbReference>
<accession>A0A974P5R5</accession>
<feature type="signal peptide" evidence="1">
    <location>
        <begin position="1"/>
        <end position="18"/>
    </location>
</feature>
<dbReference type="Gene3D" id="3.10.450.710">
    <property type="entry name" value="Tgt2/MlaC"/>
    <property type="match status" value="1"/>
</dbReference>
<reference evidence="2" key="1">
    <citation type="submission" date="2021-01" db="EMBL/GenBank/DDBJ databases">
        <title>Genome sequence of Phenylobacterium sp. 20VBR1 isolated from a valley glaceir, Ny-Alesund, Svalbard.</title>
        <authorList>
            <person name="Thomas F.A."/>
            <person name="Krishnan K.P."/>
            <person name="Sinha R.K."/>
        </authorList>
    </citation>
    <scope>NUCLEOTIDE SEQUENCE</scope>
    <source>
        <strain evidence="2">20VBR1</strain>
    </source>
</reference>
<organism evidence="2">
    <name type="scientific">Phenylobacterium glaciei</name>
    <dbReference type="NCBI Taxonomy" id="2803784"/>
    <lineage>
        <taxon>Bacteria</taxon>
        <taxon>Pseudomonadati</taxon>
        <taxon>Pseudomonadota</taxon>
        <taxon>Alphaproteobacteria</taxon>
        <taxon>Caulobacterales</taxon>
        <taxon>Caulobacteraceae</taxon>
        <taxon>Phenylobacterium</taxon>
    </lineage>
</organism>
<proteinExistence type="predicted"/>
<dbReference type="AlphaFoldDB" id="A0A974P5R5"/>
<dbReference type="PANTHER" id="PTHR36573">
    <property type="entry name" value="INTERMEMBRANE PHOSPHOLIPID TRANSPORT SYSTEM BINDING PROTEIN MLAC"/>
    <property type="match status" value="1"/>
</dbReference>
<feature type="chain" id="PRO_5037516522" evidence="1">
    <location>
        <begin position="19"/>
        <end position="200"/>
    </location>
</feature>
<dbReference type="InterPro" id="IPR008869">
    <property type="entry name" value="MlaC/ttg2D"/>
</dbReference>
<gene>
    <name evidence="2" type="ORF">JKL49_11000</name>
</gene>
<keyword evidence="1" id="KW-0732">Signal</keyword>
<name>A0A974P5R5_9CAUL</name>